<accession>A0ABV1C1R8</accession>
<comment type="caution">
    <text evidence="1">The sequence shown here is derived from an EMBL/GenBank/DDBJ whole genome shotgun (WGS) entry which is preliminary data.</text>
</comment>
<proteinExistence type="predicted"/>
<keyword evidence="1" id="KW-0969">Cilium</keyword>
<evidence type="ECO:0000313" key="2">
    <source>
        <dbReference type="Proteomes" id="UP001442364"/>
    </source>
</evidence>
<keyword evidence="1" id="KW-0966">Cell projection</keyword>
<dbReference type="Pfam" id="PF02561">
    <property type="entry name" value="FliS"/>
    <property type="match status" value="1"/>
</dbReference>
<name>A0ABV1C1R8_9FIRM</name>
<organism evidence="1 2">
    <name type="scientific">[Lactobacillus] rogosae</name>
    <dbReference type="NCBI Taxonomy" id="706562"/>
    <lineage>
        <taxon>Bacteria</taxon>
        <taxon>Bacillati</taxon>
        <taxon>Bacillota</taxon>
        <taxon>Clostridia</taxon>
        <taxon>Lachnospirales</taxon>
        <taxon>Lachnospiraceae</taxon>
        <taxon>Lachnospira</taxon>
    </lineage>
</organism>
<gene>
    <name evidence="1" type="ORF">WMO14_12265</name>
</gene>
<dbReference type="RefSeq" id="WP_022503126.1">
    <property type="nucleotide sequence ID" value="NZ_DAWCMB010000403.1"/>
</dbReference>
<dbReference type="InterPro" id="IPR003713">
    <property type="entry name" value="FliS"/>
</dbReference>
<dbReference type="EMBL" id="JBBMER010000011">
    <property type="protein sequence ID" value="MEQ2380631.1"/>
    <property type="molecule type" value="Genomic_DNA"/>
</dbReference>
<keyword evidence="2" id="KW-1185">Reference proteome</keyword>
<evidence type="ECO:0000313" key="1">
    <source>
        <dbReference type="EMBL" id="MEQ2380631.1"/>
    </source>
</evidence>
<dbReference type="InterPro" id="IPR036584">
    <property type="entry name" value="FliS_sf"/>
</dbReference>
<dbReference type="CDD" id="cd16098">
    <property type="entry name" value="FliS"/>
    <property type="match status" value="1"/>
</dbReference>
<dbReference type="Gene3D" id="1.20.120.340">
    <property type="entry name" value="Flagellar protein FliS"/>
    <property type="match status" value="1"/>
</dbReference>
<reference evidence="1 2" key="1">
    <citation type="submission" date="2024-03" db="EMBL/GenBank/DDBJ databases">
        <title>Human intestinal bacterial collection.</title>
        <authorList>
            <person name="Pauvert C."/>
            <person name="Hitch T.C.A."/>
            <person name="Clavel T."/>
        </authorList>
    </citation>
    <scope>NUCLEOTIDE SEQUENCE [LARGE SCALE GENOMIC DNA]</scope>
    <source>
        <strain evidence="1 2">CLA-AA-H255</strain>
    </source>
</reference>
<dbReference type="SUPFAM" id="SSF101116">
    <property type="entry name" value="Flagellar export chaperone FliS"/>
    <property type="match status" value="1"/>
</dbReference>
<dbReference type="Proteomes" id="UP001442364">
    <property type="component" value="Unassembled WGS sequence"/>
</dbReference>
<keyword evidence="1" id="KW-0282">Flagellum</keyword>
<sequence>MDREAIKTYSYRISQATRSELVVIVYDIIRDYLKDAVSTSDNAVFKEKLHMAMRGIDQLITGLDMQYELSGNLYVLYNYMKRTLIGAQVSYDKNVVNSIYDMLGQLRQSFYEVSRQDNSAPLMKNTEKVYSGLTYSKYGAGNETASDTLINRGYMV</sequence>
<protein>
    <submittedName>
        <fullName evidence="1">Flagellar protein FliS</fullName>
    </submittedName>
</protein>